<dbReference type="FunFam" id="2.60.40.60:FF:000050">
    <property type="entry name" value="protocadherin-15 isoform X1"/>
    <property type="match status" value="1"/>
</dbReference>
<dbReference type="GO" id="GO:0007605">
    <property type="term" value="P:sensory perception of sound"/>
    <property type="evidence" value="ECO:0007669"/>
    <property type="project" value="InterPro"/>
</dbReference>
<feature type="domain" description="Cadherin" evidence="17">
    <location>
        <begin position="788"/>
        <end position="894"/>
    </location>
</feature>
<dbReference type="CDD" id="cd11304">
    <property type="entry name" value="Cadherin_repeat"/>
    <property type="match status" value="9"/>
</dbReference>
<evidence type="ECO:0000313" key="18">
    <source>
        <dbReference type="Ensembl" id="ENSRROP00000014547.1"/>
    </source>
</evidence>
<feature type="compositionally biased region" description="Basic and acidic residues" evidence="14">
    <location>
        <begin position="1624"/>
        <end position="1647"/>
    </location>
</feature>
<feature type="domain" description="Cadherin" evidence="17">
    <location>
        <begin position="1113"/>
        <end position="1227"/>
    </location>
</feature>
<dbReference type="InterPro" id="IPR050971">
    <property type="entry name" value="Cadherin-domain_protein"/>
</dbReference>
<feature type="domain" description="Cadherin" evidence="17">
    <location>
        <begin position="478"/>
        <end position="584"/>
    </location>
</feature>
<feature type="domain" description="Cadherin" evidence="17">
    <location>
        <begin position="109"/>
        <end position="226"/>
    </location>
</feature>
<dbReference type="Gene3D" id="2.60.40.60">
    <property type="entry name" value="Cadherins"/>
    <property type="match status" value="10"/>
</dbReference>
<accession>A0A2K6PDA8</accession>
<dbReference type="FunFam" id="2.60.40.60:FF:000047">
    <property type="entry name" value="protocadherin-15 isoform X1"/>
    <property type="match status" value="1"/>
</dbReference>
<feature type="domain" description="Cadherin" evidence="17">
    <location>
        <begin position="239"/>
        <end position="356"/>
    </location>
</feature>
<feature type="compositionally biased region" description="Acidic residues" evidence="14">
    <location>
        <begin position="1568"/>
        <end position="1608"/>
    </location>
</feature>
<dbReference type="GO" id="GO:0007156">
    <property type="term" value="P:homophilic cell adhesion via plasma membrane adhesion molecules"/>
    <property type="evidence" value="ECO:0007669"/>
    <property type="project" value="InterPro"/>
</dbReference>
<dbReference type="FunFam" id="2.60.40.60:FF:000049">
    <property type="entry name" value="protocadherin-15 isoform X1"/>
    <property type="match status" value="1"/>
</dbReference>
<dbReference type="SUPFAM" id="SSF49313">
    <property type="entry name" value="Cadherin-like"/>
    <property type="match status" value="10"/>
</dbReference>
<dbReference type="FunFam" id="2.60.40.60:FF:000054">
    <property type="entry name" value="protocadherin-15 isoform X1"/>
    <property type="match status" value="1"/>
</dbReference>
<feature type="domain" description="Cadherin" evidence="17">
    <location>
        <begin position="895"/>
        <end position="1003"/>
    </location>
</feature>
<feature type="compositionally biased region" description="Acidic residues" evidence="14">
    <location>
        <begin position="1666"/>
        <end position="1680"/>
    </location>
</feature>
<dbReference type="InterPro" id="IPR030718">
    <property type="entry name" value="EC_dom_sf"/>
</dbReference>
<evidence type="ECO:0000256" key="6">
    <source>
        <dbReference type="ARBA" id="ARBA00022837"/>
    </source>
</evidence>
<organism evidence="18 19">
    <name type="scientific">Rhinopithecus roxellana</name>
    <name type="common">Golden snub-nosed monkey</name>
    <name type="synonym">Pygathrix roxellana</name>
    <dbReference type="NCBI Taxonomy" id="61622"/>
    <lineage>
        <taxon>Eukaryota</taxon>
        <taxon>Metazoa</taxon>
        <taxon>Chordata</taxon>
        <taxon>Craniata</taxon>
        <taxon>Vertebrata</taxon>
        <taxon>Euteleostomi</taxon>
        <taxon>Mammalia</taxon>
        <taxon>Eutheria</taxon>
        <taxon>Euarchontoglires</taxon>
        <taxon>Primates</taxon>
        <taxon>Haplorrhini</taxon>
        <taxon>Catarrhini</taxon>
        <taxon>Cercopithecidae</taxon>
        <taxon>Colobinae</taxon>
        <taxon>Rhinopithecus</taxon>
    </lineage>
</organism>
<feature type="compositionally biased region" description="Pro residues" evidence="14">
    <location>
        <begin position="1391"/>
        <end position="1411"/>
    </location>
</feature>
<dbReference type="GO" id="GO:0050953">
    <property type="term" value="P:sensory perception of light stimulus"/>
    <property type="evidence" value="ECO:0007669"/>
    <property type="project" value="UniProtKB-ARBA"/>
</dbReference>
<evidence type="ECO:0000256" key="10">
    <source>
        <dbReference type="ARBA" id="ARBA00023157"/>
    </source>
</evidence>
<feature type="domain" description="Cadherin" evidence="17">
    <location>
        <begin position="687"/>
        <end position="787"/>
    </location>
</feature>
<dbReference type="FunFam" id="2.60.40.60:FF:000063">
    <property type="entry name" value="protocadherin-15 isoform X1"/>
    <property type="match status" value="1"/>
</dbReference>
<evidence type="ECO:0000256" key="7">
    <source>
        <dbReference type="ARBA" id="ARBA00022889"/>
    </source>
</evidence>
<keyword evidence="7" id="KW-0130">Cell adhesion</keyword>
<dbReference type="GeneTree" id="ENSGT00940000156675"/>
<dbReference type="PROSITE" id="PS50268">
    <property type="entry name" value="CADHERIN_2"/>
    <property type="match status" value="10"/>
</dbReference>
<dbReference type="InterPro" id="IPR056989">
    <property type="entry name" value="PCDH15_12th_dom"/>
</dbReference>
<keyword evidence="9 15" id="KW-0472">Membrane</keyword>
<dbReference type="Pfam" id="PF00028">
    <property type="entry name" value="Cadherin"/>
    <property type="match status" value="8"/>
</dbReference>
<reference evidence="18" key="1">
    <citation type="submission" date="2025-08" db="UniProtKB">
        <authorList>
            <consortium name="Ensembl"/>
        </authorList>
    </citation>
    <scope>IDENTIFICATION</scope>
</reference>
<dbReference type="Proteomes" id="UP000233200">
    <property type="component" value="Unplaced"/>
</dbReference>
<evidence type="ECO:0000256" key="1">
    <source>
        <dbReference type="ARBA" id="ARBA00004251"/>
    </source>
</evidence>
<name>A0A2K6PDA8_RHIRO</name>
<proteinExistence type="predicted"/>
<feature type="domain" description="Cadherin" evidence="17">
    <location>
        <begin position="585"/>
        <end position="685"/>
    </location>
</feature>
<dbReference type="PRINTS" id="PR00205">
    <property type="entry name" value="CADHERIN"/>
</dbReference>
<feature type="compositionally biased region" description="Acidic residues" evidence="14">
    <location>
        <begin position="1545"/>
        <end position="1561"/>
    </location>
</feature>
<evidence type="ECO:0000256" key="9">
    <source>
        <dbReference type="ARBA" id="ARBA00023136"/>
    </source>
</evidence>
<keyword evidence="8 15" id="KW-1133">Transmembrane helix</keyword>
<evidence type="ECO:0000256" key="8">
    <source>
        <dbReference type="ARBA" id="ARBA00022989"/>
    </source>
</evidence>
<evidence type="ECO:0000256" key="16">
    <source>
        <dbReference type="SAM" id="SignalP"/>
    </source>
</evidence>
<dbReference type="SMART" id="SM00112">
    <property type="entry name" value="CA"/>
    <property type="match status" value="11"/>
</dbReference>
<feature type="domain" description="Cadherin" evidence="17">
    <location>
        <begin position="357"/>
        <end position="477"/>
    </location>
</feature>
<dbReference type="GO" id="GO:0048839">
    <property type="term" value="P:inner ear development"/>
    <property type="evidence" value="ECO:0007669"/>
    <property type="project" value="InterPro"/>
</dbReference>
<dbReference type="PANTHER" id="PTHR24025">
    <property type="entry name" value="DESMOGLEIN FAMILY MEMBER"/>
    <property type="match status" value="1"/>
</dbReference>
<feature type="region of interest" description="Disordered" evidence="14">
    <location>
        <begin position="1539"/>
        <end position="1743"/>
    </location>
</feature>
<dbReference type="GO" id="GO:0001750">
    <property type="term" value="C:photoreceptor outer segment"/>
    <property type="evidence" value="ECO:0007669"/>
    <property type="project" value="UniProtKB-ARBA"/>
</dbReference>
<dbReference type="FunFam" id="2.60.40.60:FF:000048">
    <property type="entry name" value="protocadherin-15 isoform X1"/>
    <property type="match status" value="1"/>
</dbReference>
<evidence type="ECO:0000259" key="17">
    <source>
        <dbReference type="PROSITE" id="PS50268"/>
    </source>
</evidence>
<dbReference type="InterPro" id="IPR041149">
    <property type="entry name" value="EC_dom"/>
</dbReference>
<feature type="compositionally biased region" description="Polar residues" evidence="14">
    <location>
        <begin position="1725"/>
        <end position="1743"/>
    </location>
</feature>
<dbReference type="FunFam" id="2.60.40.60:FF:000057">
    <property type="entry name" value="protocadherin-15 isoform X1"/>
    <property type="match status" value="1"/>
</dbReference>
<dbReference type="GO" id="GO:0005886">
    <property type="term" value="C:plasma membrane"/>
    <property type="evidence" value="ECO:0007669"/>
    <property type="project" value="UniProtKB-SubCell"/>
</dbReference>
<feature type="chain" id="PRO_5014447658" description="Protocadherin-15" evidence="16">
    <location>
        <begin position="29"/>
        <end position="1743"/>
    </location>
</feature>
<feature type="compositionally biased region" description="Low complexity" evidence="14">
    <location>
        <begin position="1698"/>
        <end position="1710"/>
    </location>
</feature>
<dbReference type="FunFam" id="2.60.40.60:FF:000070">
    <property type="entry name" value="protocadherin-15 isoform X1"/>
    <property type="match status" value="1"/>
</dbReference>
<evidence type="ECO:0000256" key="11">
    <source>
        <dbReference type="ARBA" id="ARBA00023180"/>
    </source>
</evidence>
<keyword evidence="3 15" id="KW-0812">Transmembrane</keyword>
<keyword evidence="19" id="KW-1185">Reference proteome</keyword>
<dbReference type="Pfam" id="PF18432">
    <property type="entry name" value="ECD"/>
    <property type="match status" value="1"/>
</dbReference>
<evidence type="ECO:0000256" key="15">
    <source>
        <dbReference type="SAM" id="Phobius"/>
    </source>
</evidence>
<feature type="region of interest" description="Disordered" evidence="14">
    <location>
        <begin position="1385"/>
        <end position="1416"/>
    </location>
</feature>
<dbReference type="InterPro" id="IPR015919">
    <property type="entry name" value="Cadherin-like_sf"/>
</dbReference>
<evidence type="ECO:0000256" key="4">
    <source>
        <dbReference type="ARBA" id="ARBA00022729"/>
    </source>
</evidence>
<dbReference type="Ensembl" id="ENSRROT00000038676.1">
    <property type="protein sequence ID" value="ENSRROP00000014547.1"/>
    <property type="gene ID" value="ENSRROG00000031150.1"/>
</dbReference>
<evidence type="ECO:0000256" key="13">
    <source>
        <dbReference type="PROSITE-ProRule" id="PRU00043"/>
    </source>
</evidence>
<evidence type="ECO:0000256" key="5">
    <source>
        <dbReference type="ARBA" id="ARBA00022737"/>
    </source>
</evidence>
<feature type="transmembrane region" description="Helical" evidence="15">
    <location>
        <begin position="1344"/>
        <end position="1367"/>
    </location>
</feature>
<comment type="subcellular location">
    <subcellularLocation>
        <location evidence="1">Cell membrane</location>
        <topology evidence="1">Single-pass type I membrane protein</topology>
    </subcellularLocation>
</comment>
<dbReference type="InterPro" id="IPR002126">
    <property type="entry name" value="Cadherin-like_dom"/>
</dbReference>
<keyword evidence="4 16" id="KW-0732">Signal</keyword>
<dbReference type="FunFam" id="2.60.40.60:FF:000056">
    <property type="entry name" value="protocadherin-15 isoform X1"/>
    <property type="match status" value="1"/>
</dbReference>
<keyword evidence="2" id="KW-1003">Cell membrane</keyword>
<feature type="domain" description="Cadherin" evidence="17">
    <location>
        <begin position="1005"/>
        <end position="1112"/>
    </location>
</feature>
<evidence type="ECO:0000256" key="3">
    <source>
        <dbReference type="ARBA" id="ARBA00022692"/>
    </source>
</evidence>
<dbReference type="GO" id="GO:0032420">
    <property type="term" value="C:stereocilium"/>
    <property type="evidence" value="ECO:0007669"/>
    <property type="project" value="InterPro"/>
</dbReference>
<reference evidence="18" key="2">
    <citation type="submission" date="2025-09" db="UniProtKB">
        <authorList>
            <consortium name="Ensembl"/>
        </authorList>
    </citation>
    <scope>IDENTIFICATION</scope>
</reference>
<protein>
    <recommendedName>
        <fullName evidence="12">Protocadherin-15</fullName>
    </recommendedName>
</protein>
<evidence type="ECO:0000256" key="2">
    <source>
        <dbReference type="ARBA" id="ARBA00022475"/>
    </source>
</evidence>
<dbReference type="PROSITE" id="PS00232">
    <property type="entry name" value="CADHERIN_1"/>
    <property type="match status" value="3"/>
</dbReference>
<keyword evidence="11" id="KW-0325">Glycoprotein</keyword>
<evidence type="ECO:0000256" key="12">
    <source>
        <dbReference type="ARBA" id="ARBA00072302"/>
    </source>
</evidence>
<feature type="compositionally biased region" description="Acidic residues" evidence="14">
    <location>
        <begin position="1648"/>
        <end position="1659"/>
    </location>
</feature>
<keyword evidence="10" id="KW-1015">Disulfide bond</keyword>
<dbReference type="InterPro" id="IPR020894">
    <property type="entry name" value="Cadherin_CS"/>
</dbReference>
<feature type="signal peptide" evidence="16">
    <location>
        <begin position="1"/>
        <end position="28"/>
    </location>
</feature>
<dbReference type="Pfam" id="PF23206">
    <property type="entry name" value="PCDH15_12th"/>
    <property type="match status" value="1"/>
</dbReference>
<keyword evidence="6 13" id="KW-0106">Calcium</keyword>
<dbReference type="FunFam" id="2.60.40.3430:FF:000001">
    <property type="entry name" value="protocadherin-15 isoform X1"/>
    <property type="match status" value="1"/>
</dbReference>
<dbReference type="PANTHER" id="PTHR24025:SF31">
    <property type="entry name" value="NEURAL-CADHERIN"/>
    <property type="match status" value="1"/>
</dbReference>
<dbReference type="FunFam" id="2.60.40.60:FF:000055">
    <property type="entry name" value="protocadherin-15 isoform X1"/>
    <property type="match status" value="1"/>
</dbReference>
<evidence type="ECO:0000256" key="14">
    <source>
        <dbReference type="SAM" id="MobiDB-lite"/>
    </source>
</evidence>
<evidence type="ECO:0000313" key="19">
    <source>
        <dbReference type="Proteomes" id="UP000233200"/>
    </source>
</evidence>
<sequence length="1743" mass="193656">MSRMFSNNFLWFAGTILVDNMLIKGTAGGPDPTIELSLKDNVDYWVLMDPVKQMLFLNSTGRVLDRDPPMNIHSIVVQVQCINKKVGTIIYHEVRIVVRDRNDNSPTFKHESYYATVNELTPVGTTIFTGFSGDNGATDIDDGPNGQIEYVIQYNPDDPTSNDTFEIPLMLTGNVVLRKRLNYEDKTRYFVIIQANDRAQNLNERRTTTTTLTVDVLDGDDLGPMFLPCVLVPNTRDCRPLTYQAAIPELRTPEELNPIVVTPPIQAVDQDRNIQPPSDRPGILYSILVGTPEDYPRFFHMHPRTAELSLLEPVNRDFHQKFDLVIKAEQDNGHPLPAFASLHIEILDENNQSPYFTMPSYQGYILESAPVGATISDSLNLTSPLRIVALDKDIEDVPPSGVPTKDPELHLFLNDYTSVFTVTQTGITRYLTLLQPVDREEQQTYTFSITAFDGVQESEPVIINIKVMDANDNTPTFPEISYDVYVYTDMRPGDSVIQLTAVDADEGSNGEITYEILVGAQGDFIINKTTGLITIAPGVEMIVGRTYALTVQAADNAPPAERRHSICTVYIEVLPPNNQSPPRFPQLMYSLEISEAMRVGAVLLNLQATDREGDPITYAIENGDPQRVFNLSETTGILTLGKALDRESTDRYILIITASDSRPDGTSTATVNVVVTDVNDNAPVFDPYLPRNLSVVEEEANAFVGQVKATDPDAGINGQVHYSLGNFNNLFRITSNGSIYTAVKLNREVRDYYELVVVATDGAVHPRHSTLTLAIKVLDIDDNSPVFTNSMYTVLVEENLPAGTTILQIEAKDVDLGANVSYRIRSPEVKHFFALHPFTGELSLLRSLDYEAFPDQEASITFLVEAFDIYGTMPPGIATVTVIVKDMNDYPPVFSKRIYKGMVAPDAVKGTPITTVYAEDADPPGLPASRVRYRVDDVQFPYPASIFDVEEDSGRVITRVNLNEEPTTIFKLVVVAFDDGEPVMSSSATVKILVLHPGEIPRFTQEEYRPPPVSELATKGTMVGVISAAAINQSIVYSIVSGNEEDTFGINNITGVIYVNGPLDYEIRTSYVLRVQADSLEVVLANLRVPSKSNTAKVYIEIQDENNHPPVFQKKFYIGGVSEDARMFTSVLKVKATDKDTGNYSVMAYRLIIPPIKEGKEGFVVETYTGLIKTAMLFHNMRRSYFKFQVIATDDYGKGLSGKADILVSVVNQLDMQVIVSNVPPTLVEKKIEDLTEILDRYVQEQIPGAKVVVESIGARRHGDAFSLEDYTKCDLTVYAIDPQTNRAIDRNELFKFLDGKLLDINKDFQPYYGEGGRILEIRTPEAVTSIKKRGESLGYTEGALLALAFIIILCCIPAILVVLVSYRQRQAECTKTARIQAALPAAKPATPAPAPVAAPPPPPPPPPPPGAHLYEELGDSSMYEMPQYGSRRRLLPPAGQEEYGEVVGEAEEEYEEEEEEPKKIKKTKVEIREPSEEEEVVVTIEKPPAAEPTYTTWKRARIFPMIFKKVRGLADKRGIVELEGEEWQRHLEEDDKDYLKLTLDQEEATESTVESEEESSSDYTEHSEEESEFSESETTEEESESETPSEEEESSTPESEESESTESEGEKARENIVLARRRPIVEEVKEVKGRKEEPQEERKEPKVEEEEHSEEEDNGPVLVEESTDLEAQDVPEEGSAESATVEGGVESEEESESGSSSSSSESQSGGPWGYQVPAYDRSKNANQKKSPGANSEGYNTAL</sequence>
<dbReference type="GO" id="GO:0005911">
    <property type="term" value="C:cell-cell junction"/>
    <property type="evidence" value="ECO:0007669"/>
    <property type="project" value="TreeGrafter"/>
</dbReference>
<gene>
    <name evidence="18" type="primary">PCDH15</name>
</gene>
<dbReference type="GO" id="GO:0005509">
    <property type="term" value="F:calcium ion binding"/>
    <property type="evidence" value="ECO:0007669"/>
    <property type="project" value="UniProtKB-UniRule"/>
</dbReference>
<dbReference type="GO" id="GO:0050957">
    <property type="term" value="P:equilibrioception"/>
    <property type="evidence" value="ECO:0007669"/>
    <property type="project" value="UniProtKB-ARBA"/>
</dbReference>
<dbReference type="Gene3D" id="2.60.40.3430">
    <property type="match status" value="1"/>
</dbReference>
<keyword evidence="5" id="KW-0677">Repeat</keyword>